<feature type="transmembrane region" description="Helical" evidence="6">
    <location>
        <begin position="228"/>
        <end position="250"/>
    </location>
</feature>
<dbReference type="PANTHER" id="PTHR23520:SF5">
    <property type="entry name" value="TRANSPORTER, PUTATIVE (AFU_ORTHOLOGUE AFUA_3G04000)-RELATED"/>
    <property type="match status" value="1"/>
</dbReference>
<dbReference type="Gene3D" id="1.20.1250.20">
    <property type="entry name" value="MFS general substrate transporter like domains"/>
    <property type="match status" value="2"/>
</dbReference>
<evidence type="ECO:0000256" key="6">
    <source>
        <dbReference type="SAM" id="Phobius"/>
    </source>
</evidence>
<feature type="transmembrane region" description="Helical" evidence="6">
    <location>
        <begin position="142"/>
        <end position="163"/>
    </location>
</feature>
<evidence type="ECO:0000313" key="9">
    <source>
        <dbReference type="Proteomes" id="UP001185012"/>
    </source>
</evidence>
<comment type="subcellular location">
    <subcellularLocation>
        <location evidence="1">Cell membrane</location>
        <topology evidence="1">Multi-pass membrane protein</topology>
    </subcellularLocation>
</comment>
<accession>A0ABU1IS13</accession>
<feature type="transmembrane region" description="Helical" evidence="6">
    <location>
        <begin position="183"/>
        <end position="200"/>
    </location>
</feature>
<keyword evidence="5 6" id="KW-0472">Membrane</keyword>
<feature type="transmembrane region" description="Helical" evidence="6">
    <location>
        <begin position="55"/>
        <end position="75"/>
    </location>
</feature>
<sequence>MTFWKAYIQNFRGFDRNIRLFLFASLFSQIGMGVFMVMYNLYIQAWGYPESVNGQVISMTSLATAIALIPAGLLSDRYGRKSILLIGGLVMASTLLVRAVVETPFWMITMAFFTGFFMAFLQVAAIPFLAEHSDPSQRIHLFSMNFAVITCGQVIGNVGGGVLTDLFQFVFHFSELKSLQTTLGIGGLLSMGALLPLVLLRERPRPTVSRSSSSLGFRWHDKKGQLKLIGKFTLASAITGFGAGMVIPYLNLYFSDRFDASHSAVGVVISLGQAATALAIIIGPLVVSRMGEVRAVVFLQMASIPFLLLTAFSHNFYWATFGFLMRQALMNAGNPIIQSMVMARVDDDMKGFANSVNQMVFMLGWALMGPISTGIVAHGGSYWGYAQVFCVTAILYVVGSAYFYWTFRSKSQSRPGPESQTIPPLKG</sequence>
<dbReference type="RefSeq" id="WP_309868534.1">
    <property type="nucleotide sequence ID" value="NZ_JAVDQG010000010.1"/>
</dbReference>
<name>A0ABU1IS13_9BACL</name>
<reference evidence="8 9" key="1">
    <citation type="submission" date="2023-07" db="EMBL/GenBank/DDBJ databases">
        <title>Genomic Encyclopedia of Type Strains, Phase IV (KMG-IV): sequencing the most valuable type-strain genomes for metagenomic binning, comparative biology and taxonomic classification.</title>
        <authorList>
            <person name="Goeker M."/>
        </authorList>
    </citation>
    <scope>NUCLEOTIDE SEQUENCE [LARGE SCALE GENOMIC DNA]</scope>
    <source>
        <strain evidence="8 9">DSM 45903</strain>
    </source>
</reference>
<comment type="caution">
    <text evidence="8">The sequence shown here is derived from an EMBL/GenBank/DDBJ whole genome shotgun (WGS) entry which is preliminary data.</text>
</comment>
<feature type="transmembrane region" description="Helical" evidence="6">
    <location>
        <begin position="107"/>
        <end position="130"/>
    </location>
</feature>
<protein>
    <submittedName>
        <fullName evidence="8">MFS family permease</fullName>
    </submittedName>
</protein>
<dbReference type="SUPFAM" id="SSF103473">
    <property type="entry name" value="MFS general substrate transporter"/>
    <property type="match status" value="1"/>
</dbReference>
<evidence type="ECO:0000259" key="7">
    <source>
        <dbReference type="PROSITE" id="PS50850"/>
    </source>
</evidence>
<keyword evidence="4 6" id="KW-1133">Transmembrane helix</keyword>
<feature type="transmembrane region" description="Helical" evidence="6">
    <location>
        <begin position="383"/>
        <end position="405"/>
    </location>
</feature>
<keyword evidence="9" id="KW-1185">Reference proteome</keyword>
<dbReference type="Pfam" id="PF07690">
    <property type="entry name" value="MFS_1"/>
    <property type="match status" value="2"/>
</dbReference>
<dbReference type="Proteomes" id="UP001185012">
    <property type="component" value="Unassembled WGS sequence"/>
</dbReference>
<feature type="transmembrane region" description="Helical" evidence="6">
    <location>
        <begin position="358"/>
        <end position="377"/>
    </location>
</feature>
<keyword evidence="2" id="KW-0813">Transport</keyword>
<evidence type="ECO:0000256" key="4">
    <source>
        <dbReference type="ARBA" id="ARBA00022989"/>
    </source>
</evidence>
<keyword evidence="3 6" id="KW-0812">Transmembrane</keyword>
<gene>
    <name evidence="8" type="ORF">JOE21_003504</name>
</gene>
<feature type="transmembrane region" description="Helical" evidence="6">
    <location>
        <begin position="82"/>
        <end position="101"/>
    </location>
</feature>
<proteinExistence type="predicted"/>
<dbReference type="EMBL" id="JAVDQG010000010">
    <property type="protein sequence ID" value="MDR6227481.1"/>
    <property type="molecule type" value="Genomic_DNA"/>
</dbReference>
<evidence type="ECO:0000256" key="2">
    <source>
        <dbReference type="ARBA" id="ARBA00022448"/>
    </source>
</evidence>
<feature type="domain" description="Major facilitator superfamily (MFS) profile" evidence="7">
    <location>
        <begin position="17"/>
        <end position="411"/>
    </location>
</feature>
<evidence type="ECO:0000256" key="1">
    <source>
        <dbReference type="ARBA" id="ARBA00004651"/>
    </source>
</evidence>
<dbReference type="PROSITE" id="PS00216">
    <property type="entry name" value="SUGAR_TRANSPORT_1"/>
    <property type="match status" value="1"/>
</dbReference>
<dbReference type="InterPro" id="IPR036259">
    <property type="entry name" value="MFS_trans_sf"/>
</dbReference>
<feature type="transmembrane region" description="Helical" evidence="6">
    <location>
        <begin position="262"/>
        <end position="286"/>
    </location>
</feature>
<evidence type="ECO:0000256" key="3">
    <source>
        <dbReference type="ARBA" id="ARBA00022692"/>
    </source>
</evidence>
<dbReference type="InterPro" id="IPR005829">
    <property type="entry name" value="Sugar_transporter_CS"/>
</dbReference>
<dbReference type="InterPro" id="IPR020846">
    <property type="entry name" value="MFS_dom"/>
</dbReference>
<evidence type="ECO:0000256" key="5">
    <source>
        <dbReference type="ARBA" id="ARBA00023136"/>
    </source>
</evidence>
<evidence type="ECO:0000313" key="8">
    <source>
        <dbReference type="EMBL" id="MDR6227481.1"/>
    </source>
</evidence>
<dbReference type="InterPro" id="IPR011701">
    <property type="entry name" value="MFS"/>
</dbReference>
<dbReference type="PANTHER" id="PTHR23520">
    <property type="entry name" value="TRANSPORTER, PUTATIVE (AFU_ORTHOLOGUE AFUA_3G04000)-RELATED"/>
    <property type="match status" value="1"/>
</dbReference>
<organism evidence="8 9">
    <name type="scientific">Desmospora profundinema</name>
    <dbReference type="NCBI Taxonomy" id="1571184"/>
    <lineage>
        <taxon>Bacteria</taxon>
        <taxon>Bacillati</taxon>
        <taxon>Bacillota</taxon>
        <taxon>Bacilli</taxon>
        <taxon>Bacillales</taxon>
        <taxon>Thermoactinomycetaceae</taxon>
        <taxon>Desmospora</taxon>
    </lineage>
</organism>
<feature type="transmembrane region" description="Helical" evidence="6">
    <location>
        <begin position="293"/>
        <end position="312"/>
    </location>
</feature>
<dbReference type="PROSITE" id="PS50850">
    <property type="entry name" value="MFS"/>
    <property type="match status" value="1"/>
</dbReference>
<feature type="transmembrane region" description="Helical" evidence="6">
    <location>
        <begin position="20"/>
        <end position="43"/>
    </location>
</feature>